<dbReference type="InterPro" id="IPR011990">
    <property type="entry name" value="TPR-like_helical_dom_sf"/>
</dbReference>
<dbReference type="Pfam" id="PF14432">
    <property type="entry name" value="DYW_deaminase"/>
    <property type="match status" value="1"/>
</dbReference>
<dbReference type="FunFam" id="1.25.40.10:FF:000366">
    <property type="entry name" value="Pentatricopeptide (PPR) repeat-containing protein"/>
    <property type="match status" value="1"/>
</dbReference>
<organism evidence="5 6">
    <name type="scientific">Escallonia rubra</name>
    <dbReference type="NCBI Taxonomy" id="112253"/>
    <lineage>
        <taxon>Eukaryota</taxon>
        <taxon>Viridiplantae</taxon>
        <taxon>Streptophyta</taxon>
        <taxon>Embryophyta</taxon>
        <taxon>Tracheophyta</taxon>
        <taxon>Spermatophyta</taxon>
        <taxon>Magnoliopsida</taxon>
        <taxon>eudicotyledons</taxon>
        <taxon>Gunneridae</taxon>
        <taxon>Pentapetalae</taxon>
        <taxon>asterids</taxon>
        <taxon>campanulids</taxon>
        <taxon>Escalloniales</taxon>
        <taxon>Escalloniaceae</taxon>
        <taxon>Escallonia</taxon>
    </lineage>
</organism>
<dbReference type="Pfam" id="PF13041">
    <property type="entry name" value="PPR_2"/>
    <property type="match status" value="1"/>
</dbReference>
<name>A0AA88R1T8_9ASTE</name>
<comment type="caution">
    <text evidence="5">The sequence shown here is derived from an EMBL/GenBank/DDBJ whole genome shotgun (WGS) entry which is preliminary data.</text>
</comment>
<dbReference type="AlphaFoldDB" id="A0AA88R1T8"/>
<dbReference type="PROSITE" id="PS51375">
    <property type="entry name" value="PPR"/>
    <property type="match status" value="3"/>
</dbReference>
<dbReference type="Proteomes" id="UP001187471">
    <property type="component" value="Unassembled WGS sequence"/>
</dbReference>
<proteinExistence type="inferred from homology"/>
<accession>A0AA88R1T8</accession>
<dbReference type="EMBL" id="JAVXUO010001591">
    <property type="protein sequence ID" value="KAK2980778.1"/>
    <property type="molecule type" value="Genomic_DNA"/>
</dbReference>
<gene>
    <name evidence="5" type="ORF">RJ640_009563</name>
</gene>
<evidence type="ECO:0000256" key="3">
    <source>
        <dbReference type="PROSITE-ProRule" id="PRU00708"/>
    </source>
</evidence>
<dbReference type="Pfam" id="PF01535">
    <property type="entry name" value="PPR"/>
    <property type="match status" value="5"/>
</dbReference>
<dbReference type="NCBIfam" id="TIGR00756">
    <property type="entry name" value="PPR"/>
    <property type="match status" value="3"/>
</dbReference>
<dbReference type="Gene3D" id="1.25.40.10">
    <property type="entry name" value="Tetratricopeptide repeat domain"/>
    <property type="match status" value="4"/>
</dbReference>
<dbReference type="InterPro" id="IPR046960">
    <property type="entry name" value="PPR_At4g14850-like_plant"/>
</dbReference>
<feature type="domain" description="DYW" evidence="4">
    <location>
        <begin position="556"/>
        <end position="648"/>
    </location>
</feature>
<keyword evidence="2" id="KW-0677">Repeat</keyword>
<feature type="repeat" description="PPR" evidence="3">
    <location>
        <begin position="375"/>
        <end position="410"/>
    </location>
</feature>
<sequence length="648" mass="73179">MFTPAISLTTTIPALTNVTATSLPINPKQQNPLHTTLKSLSRSGKLEEALSLIESPPSKPTTSQPDLDTYSSLLHACISQRSLHHGQRLYLHLLLPRNKHLLNNPILKTKLITLYAVCGQIDEARRIFDDGIRENRIPESVWVAMAVGYSRNGCFQEALVLYCDMLWGCVRPGNFAFSAALKACSALLDLRVGQMVHAQILKFEEEPDQVVYNGLVRFYGECGCFDDVRQVFDEMPCRNIVTWNSLIAGFAVRDQSFEVFEAFRRMQGEEVGYSWVTLTSVLPVCARVTALYSGKEIHAQIVKSGEKPDVLVLNSLMDMYTKCGATDYCRKVFYWMRRRDLTTWNTMLRGCAMNGCMAEAMELFSEMVVSGFRPDGVTFIALLSGCSHEGLTDEGRALFDRMRVEFGISPTLEHYACLVDILGRAGAIKEALEVVKNMPMKPGSSIWGSLLNSCRLYGNVSLAEIVSTELFELEPNNPGNYVILSNIYANAGMWAGVKRVRELMIKREIKKEPGCSWMQLKNRIHTFIAGGCFEFRNSDEYKTVWNELMEAMEVVGYVPDTRAVLHDVNEDTKTEWVCGHSERLATMFGLIHTGSGIPIRITKNLRVCTDCHSWMKYVSVVTKRVIILRDTKRFHHFEEGTCSCKDYW</sequence>
<dbReference type="InterPro" id="IPR002885">
    <property type="entry name" value="PPR_rpt"/>
</dbReference>
<reference evidence="5" key="1">
    <citation type="submission" date="2022-12" db="EMBL/GenBank/DDBJ databases">
        <title>Draft genome assemblies for two species of Escallonia (Escalloniales).</title>
        <authorList>
            <person name="Chanderbali A."/>
            <person name="Dervinis C."/>
            <person name="Anghel I."/>
            <person name="Soltis D."/>
            <person name="Soltis P."/>
            <person name="Zapata F."/>
        </authorList>
    </citation>
    <scope>NUCLEOTIDE SEQUENCE</scope>
    <source>
        <strain evidence="5">UCBG92.1500</strain>
        <tissue evidence="5">Leaf</tissue>
    </source>
</reference>
<dbReference type="Pfam" id="PF20431">
    <property type="entry name" value="E_motif"/>
    <property type="match status" value="1"/>
</dbReference>
<feature type="repeat" description="PPR" evidence="3">
    <location>
        <begin position="208"/>
        <end position="242"/>
    </location>
</feature>
<dbReference type="FunFam" id="1.25.40.10:FF:000031">
    <property type="entry name" value="Pentatricopeptide repeat-containing protein mitochondrial"/>
    <property type="match status" value="1"/>
</dbReference>
<comment type="similarity">
    <text evidence="1">Belongs to the PPR family. PCMP-H subfamily.</text>
</comment>
<protein>
    <recommendedName>
        <fullName evidence="4">DYW domain-containing protein</fullName>
    </recommendedName>
</protein>
<evidence type="ECO:0000256" key="1">
    <source>
        <dbReference type="ARBA" id="ARBA00006643"/>
    </source>
</evidence>
<evidence type="ECO:0000256" key="2">
    <source>
        <dbReference type="ARBA" id="ARBA00022737"/>
    </source>
</evidence>
<dbReference type="GO" id="GO:0008270">
    <property type="term" value="F:zinc ion binding"/>
    <property type="evidence" value="ECO:0007669"/>
    <property type="project" value="InterPro"/>
</dbReference>
<evidence type="ECO:0000313" key="5">
    <source>
        <dbReference type="EMBL" id="KAK2980778.1"/>
    </source>
</evidence>
<dbReference type="FunFam" id="1.25.40.10:FF:001389">
    <property type="entry name" value="Pentatricopeptide repeat-containing protein At3g14330"/>
    <property type="match status" value="1"/>
</dbReference>
<feature type="repeat" description="PPR" evidence="3">
    <location>
        <begin position="340"/>
        <end position="374"/>
    </location>
</feature>
<evidence type="ECO:0000259" key="4">
    <source>
        <dbReference type="Pfam" id="PF14432"/>
    </source>
</evidence>
<dbReference type="PANTHER" id="PTHR47926">
    <property type="entry name" value="PENTATRICOPEPTIDE REPEAT-CONTAINING PROTEIN"/>
    <property type="match status" value="1"/>
</dbReference>
<dbReference type="InterPro" id="IPR046848">
    <property type="entry name" value="E_motif"/>
</dbReference>
<dbReference type="InterPro" id="IPR032867">
    <property type="entry name" value="DYW_dom"/>
</dbReference>
<dbReference type="PANTHER" id="PTHR47926:SF347">
    <property type="entry name" value="PENTATRICOPEPTIDE REPEAT-CONTAINING PROTEIN"/>
    <property type="match status" value="1"/>
</dbReference>
<dbReference type="GO" id="GO:0009451">
    <property type="term" value="P:RNA modification"/>
    <property type="evidence" value="ECO:0007669"/>
    <property type="project" value="InterPro"/>
</dbReference>
<dbReference type="GO" id="GO:0003723">
    <property type="term" value="F:RNA binding"/>
    <property type="evidence" value="ECO:0007669"/>
    <property type="project" value="InterPro"/>
</dbReference>
<dbReference type="SUPFAM" id="SSF48452">
    <property type="entry name" value="TPR-like"/>
    <property type="match status" value="1"/>
</dbReference>
<keyword evidence="6" id="KW-1185">Reference proteome</keyword>
<evidence type="ECO:0000313" key="6">
    <source>
        <dbReference type="Proteomes" id="UP001187471"/>
    </source>
</evidence>